<evidence type="ECO:0000313" key="3">
    <source>
        <dbReference type="Proteomes" id="UP001152622"/>
    </source>
</evidence>
<organism evidence="2 3">
    <name type="scientific">Synaphobranchus kaupii</name>
    <name type="common">Kaup's arrowtooth eel</name>
    <dbReference type="NCBI Taxonomy" id="118154"/>
    <lineage>
        <taxon>Eukaryota</taxon>
        <taxon>Metazoa</taxon>
        <taxon>Chordata</taxon>
        <taxon>Craniata</taxon>
        <taxon>Vertebrata</taxon>
        <taxon>Euteleostomi</taxon>
        <taxon>Actinopterygii</taxon>
        <taxon>Neopterygii</taxon>
        <taxon>Teleostei</taxon>
        <taxon>Anguilliformes</taxon>
        <taxon>Synaphobranchidae</taxon>
        <taxon>Synaphobranchus</taxon>
    </lineage>
</organism>
<comment type="caution">
    <text evidence="2">The sequence shown here is derived from an EMBL/GenBank/DDBJ whole genome shotgun (WGS) entry which is preliminary data.</text>
</comment>
<proteinExistence type="predicted"/>
<reference evidence="2" key="1">
    <citation type="journal article" date="2023" name="Science">
        <title>Genome structures resolve the early diversification of teleost fishes.</title>
        <authorList>
            <person name="Parey E."/>
            <person name="Louis A."/>
            <person name="Montfort J."/>
            <person name="Bouchez O."/>
            <person name="Roques C."/>
            <person name="Iampietro C."/>
            <person name="Lluch J."/>
            <person name="Castinel A."/>
            <person name="Donnadieu C."/>
            <person name="Desvignes T."/>
            <person name="Floi Bucao C."/>
            <person name="Jouanno E."/>
            <person name="Wen M."/>
            <person name="Mejri S."/>
            <person name="Dirks R."/>
            <person name="Jansen H."/>
            <person name="Henkel C."/>
            <person name="Chen W.J."/>
            <person name="Zahm M."/>
            <person name="Cabau C."/>
            <person name="Klopp C."/>
            <person name="Thompson A.W."/>
            <person name="Robinson-Rechavi M."/>
            <person name="Braasch I."/>
            <person name="Lecointre G."/>
            <person name="Bobe J."/>
            <person name="Postlethwait J.H."/>
            <person name="Berthelot C."/>
            <person name="Roest Crollius H."/>
            <person name="Guiguen Y."/>
        </authorList>
    </citation>
    <scope>NUCLEOTIDE SEQUENCE</scope>
    <source>
        <strain evidence="2">WJC10195</strain>
    </source>
</reference>
<dbReference type="Proteomes" id="UP001152622">
    <property type="component" value="Chromosome 4"/>
</dbReference>
<accession>A0A9Q1FUC1</accession>
<dbReference type="AlphaFoldDB" id="A0A9Q1FUC1"/>
<dbReference type="EMBL" id="JAINUF010000004">
    <property type="protein sequence ID" value="KAJ8366016.1"/>
    <property type="molecule type" value="Genomic_DNA"/>
</dbReference>
<protein>
    <submittedName>
        <fullName evidence="2">Uncharacterized protein</fullName>
    </submittedName>
</protein>
<sequence>MFGDRRDTPRDQPGQNSEPDNPAHAAVRHAKAMRKSVVLIFLSFTVGGISQVSRFTCGLQVSGMALLSWPGMPRYPAGRKRVAFWENGGFPLWERQRLSRADPADGGG</sequence>
<keyword evidence="3" id="KW-1185">Reference proteome</keyword>
<feature type="compositionally biased region" description="Basic and acidic residues" evidence="1">
    <location>
        <begin position="1"/>
        <end position="10"/>
    </location>
</feature>
<gene>
    <name evidence="2" type="ORF">SKAU_G00148470</name>
</gene>
<evidence type="ECO:0000256" key="1">
    <source>
        <dbReference type="SAM" id="MobiDB-lite"/>
    </source>
</evidence>
<feature type="region of interest" description="Disordered" evidence="1">
    <location>
        <begin position="1"/>
        <end position="28"/>
    </location>
</feature>
<evidence type="ECO:0000313" key="2">
    <source>
        <dbReference type="EMBL" id="KAJ8366016.1"/>
    </source>
</evidence>
<name>A0A9Q1FUC1_SYNKA</name>